<comment type="caution">
    <text evidence="1">The sequence shown here is derived from an EMBL/GenBank/DDBJ whole genome shotgun (WGS) entry which is preliminary data.</text>
</comment>
<reference evidence="1 2" key="1">
    <citation type="submission" date="2012-05" db="EMBL/GenBank/DDBJ databases">
        <authorList>
            <person name="Harkins D.M."/>
            <person name="Madupu R."/>
            <person name="Durkin A.S."/>
            <person name="Torralba M."/>
            <person name="Methe B."/>
            <person name="Sutton G.G."/>
            <person name="Nelson K.E."/>
        </authorList>
    </citation>
    <scope>NUCLEOTIDE SEQUENCE [LARGE SCALE GENOMIC DNA]</scope>
    <source>
        <strain evidence="1 2">F0489</strain>
    </source>
</reference>
<dbReference type="GO" id="GO:0003676">
    <property type="term" value="F:nucleic acid binding"/>
    <property type="evidence" value="ECO:0007669"/>
    <property type="project" value="InterPro"/>
</dbReference>
<accession>J0NHB6</accession>
<keyword evidence="2" id="KW-1185">Reference proteome</keyword>
<dbReference type="AlphaFoldDB" id="J0NHB6"/>
<dbReference type="InterPro" id="IPR036397">
    <property type="entry name" value="RNaseH_sf"/>
</dbReference>
<protein>
    <submittedName>
        <fullName evidence="1">Putative crossover junction endodeoxyribonuclease</fullName>
    </submittedName>
</protein>
<dbReference type="Proteomes" id="UP000002941">
    <property type="component" value="Unassembled WGS sequence"/>
</dbReference>
<name>J0NHB6_9ACTO</name>
<gene>
    <name evidence="1" type="ORF">HMPREF1318_1675</name>
</gene>
<evidence type="ECO:0000313" key="2">
    <source>
        <dbReference type="Proteomes" id="UP000002941"/>
    </source>
</evidence>
<proteinExistence type="predicted"/>
<organism evidence="1 2">
    <name type="scientific">Actinomyces massiliensis F0489</name>
    <dbReference type="NCBI Taxonomy" id="1125718"/>
    <lineage>
        <taxon>Bacteria</taxon>
        <taxon>Bacillati</taxon>
        <taxon>Actinomycetota</taxon>
        <taxon>Actinomycetes</taxon>
        <taxon>Actinomycetales</taxon>
        <taxon>Actinomycetaceae</taxon>
        <taxon>Actinomyces</taxon>
    </lineage>
</organism>
<dbReference type="InterPro" id="IPR012337">
    <property type="entry name" value="RNaseH-like_sf"/>
</dbReference>
<evidence type="ECO:0000313" key="1">
    <source>
        <dbReference type="EMBL" id="EJF46489.1"/>
    </source>
</evidence>
<dbReference type="Gene3D" id="3.30.420.10">
    <property type="entry name" value="Ribonuclease H-like superfamily/Ribonuclease H"/>
    <property type="match status" value="1"/>
</dbReference>
<dbReference type="SUPFAM" id="SSF53098">
    <property type="entry name" value="Ribonuclease H-like"/>
    <property type="match status" value="1"/>
</dbReference>
<sequence length="137" mass="14674">MAEQVSEQVQQTDLVVMEAPSYGHALEPGFYDRAMLTCAIAERLASPWLMVPPTVVKKWATGDGAAGKALVTARIRRFLPDAELKTSDVADAAAMALIGLSRLGGIEVVSKVRARLVDALQWPDPMSEALVGGEEPK</sequence>
<dbReference type="EMBL" id="AKFT01000058">
    <property type="protein sequence ID" value="EJF46489.1"/>
    <property type="molecule type" value="Genomic_DNA"/>
</dbReference>